<evidence type="ECO:0000313" key="2">
    <source>
        <dbReference type="EMBL" id="KAI0289898.1"/>
    </source>
</evidence>
<dbReference type="PANTHER" id="PTHR40465:SF1">
    <property type="entry name" value="DUF6534 DOMAIN-CONTAINING PROTEIN"/>
    <property type="match status" value="1"/>
</dbReference>
<keyword evidence="3" id="KW-1185">Reference proteome</keyword>
<accession>A0AAD4QGN7</accession>
<proteinExistence type="predicted"/>
<organism evidence="2 3">
    <name type="scientific">Multifurca ochricompacta</name>
    <dbReference type="NCBI Taxonomy" id="376703"/>
    <lineage>
        <taxon>Eukaryota</taxon>
        <taxon>Fungi</taxon>
        <taxon>Dikarya</taxon>
        <taxon>Basidiomycota</taxon>
        <taxon>Agaricomycotina</taxon>
        <taxon>Agaricomycetes</taxon>
        <taxon>Russulales</taxon>
        <taxon>Russulaceae</taxon>
        <taxon>Multifurca</taxon>
    </lineage>
</organism>
<evidence type="ECO:0000256" key="1">
    <source>
        <dbReference type="SAM" id="Phobius"/>
    </source>
</evidence>
<evidence type="ECO:0000313" key="3">
    <source>
        <dbReference type="Proteomes" id="UP001203297"/>
    </source>
</evidence>
<dbReference type="Proteomes" id="UP001203297">
    <property type="component" value="Unassembled WGS sequence"/>
</dbReference>
<keyword evidence="1" id="KW-0472">Membrane</keyword>
<name>A0AAD4QGN7_9AGAM</name>
<feature type="transmembrane region" description="Helical" evidence="1">
    <location>
        <begin position="14"/>
        <end position="40"/>
    </location>
</feature>
<feature type="transmembrane region" description="Helical" evidence="1">
    <location>
        <begin position="123"/>
        <end position="150"/>
    </location>
</feature>
<reference evidence="2" key="1">
    <citation type="journal article" date="2022" name="New Phytol.">
        <title>Evolutionary transition to the ectomycorrhizal habit in the genomes of a hyperdiverse lineage of mushroom-forming fungi.</title>
        <authorList>
            <person name="Looney B."/>
            <person name="Miyauchi S."/>
            <person name="Morin E."/>
            <person name="Drula E."/>
            <person name="Courty P.E."/>
            <person name="Kohler A."/>
            <person name="Kuo A."/>
            <person name="LaButti K."/>
            <person name="Pangilinan J."/>
            <person name="Lipzen A."/>
            <person name="Riley R."/>
            <person name="Andreopoulos W."/>
            <person name="He G."/>
            <person name="Johnson J."/>
            <person name="Nolan M."/>
            <person name="Tritt A."/>
            <person name="Barry K.W."/>
            <person name="Grigoriev I.V."/>
            <person name="Nagy L.G."/>
            <person name="Hibbett D."/>
            <person name="Henrissat B."/>
            <person name="Matheny P.B."/>
            <person name="Labbe J."/>
            <person name="Martin F.M."/>
        </authorList>
    </citation>
    <scope>NUCLEOTIDE SEQUENCE</scope>
    <source>
        <strain evidence="2">BPL690</strain>
    </source>
</reference>
<protein>
    <submittedName>
        <fullName evidence="2">Uncharacterized protein</fullName>
    </submittedName>
</protein>
<feature type="transmembrane region" description="Helical" evidence="1">
    <location>
        <begin position="52"/>
        <end position="76"/>
    </location>
</feature>
<keyword evidence="1" id="KW-0812">Transmembrane</keyword>
<dbReference type="PANTHER" id="PTHR40465">
    <property type="entry name" value="CHROMOSOME 1, WHOLE GENOME SHOTGUN SEQUENCE"/>
    <property type="match status" value="1"/>
</dbReference>
<dbReference type="EMBL" id="WTXG01000269">
    <property type="protein sequence ID" value="KAI0289898.1"/>
    <property type="molecule type" value="Genomic_DNA"/>
</dbReference>
<dbReference type="AlphaFoldDB" id="A0AAD4QGN7"/>
<feature type="transmembrane region" description="Helical" evidence="1">
    <location>
        <begin position="96"/>
        <end position="116"/>
    </location>
</feature>
<gene>
    <name evidence="2" type="ORF">B0F90DRAFT_678869</name>
</gene>
<feature type="transmembrane region" description="Helical" evidence="1">
    <location>
        <begin position="162"/>
        <end position="184"/>
    </location>
</feature>
<keyword evidence="1" id="KW-1133">Transmembrane helix</keyword>
<comment type="caution">
    <text evidence="2">The sequence shown here is derived from an EMBL/GenBank/DDBJ whole genome shotgun (WGS) entry which is preliminary data.</text>
</comment>
<sequence>MPTLPPVPPNISEIAAPLLLGVIWNWSLFGALVVQFYVYSYNFPGDKRLIKLLVYSVFLLETLQTALSGADIYYWFVSGFGNMDHLASPYASAFDVPIIGAAVSVAVQFFFAYRIWVLGGREFWWICAIIYMASTIDASAAMGGGIYAHIHGKFSRGKILKILAMIWLIGNTVSDGLIAASLLYHLRKLKKREELERAGKASSDHPLGRSPVVHPARRASRTSCLWILRSHPRPSKHIQ</sequence>